<dbReference type="RefSeq" id="WP_377335051.1">
    <property type="nucleotide sequence ID" value="NZ_JBHSGB010000012.1"/>
</dbReference>
<organism evidence="1 2">
    <name type="scientific">Rheinheimera marina</name>
    <dbReference type="NCBI Taxonomy" id="1774958"/>
    <lineage>
        <taxon>Bacteria</taxon>
        <taxon>Pseudomonadati</taxon>
        <taxon>Pseudomonadota</taxon>
        <taxon>Gammaproteobacteria</taxon>
        <taxon>Chromatiales</taxon>
        <taxon>Chromatiaceae</taxon>
        <taxon>Rheinheimera</taxon>
    </lineage>
</organism>
<proteinExistence type="predicted"/>
<evidence type="ECO:0000313" key="2">
    <source>
        <dbReference type="Proteomes" id="UP001595962"/>
    </source>
</evidence>
<keyword evidence="2" id="KW-1185">Reference proteome</keyword>
<comment type="caution">
    <text evidence="1">The sequence shown here is derived from an EMBL/GenBank/DDBJ whole genome shotgun (WGS) entry which is preliminary data.</text>
</comment>
<evidence type="ECO:0000313" key="1">
    <source>
        <dbReference type="EMBL" id="MFC4656200.1"/>
    </source>
</evidence>
<name>A0ABV9JPS8_9GAMM</name>
<reference evidence="2" key="1">
    <citation type="journal article" date="2019" name="Int. J. Syst. Evol. Microbiol.">
        <title>The Global Catalogue of Microorganisms (GCM) 10K type strain sequencing project: providing services to taxonomists for standard genome sequencing and annotation.</title>
        <authorList>
            <consortium name="The Broad Institute Genomics Platform"/>
            <consortium name="The Broad Institute Genome Sequencing Center for Infectious Disease"/>
            <person name="Wu L."/>
            <person name="Ma J."/>
        </authorList>
    </citation>
    <scope>NUCLEOTIDE SEQUENCE [LARGE SCALE GENOMIC DNA]</scope>
    <source>
        <strain evidence="2">DT28</strain>
    </source>
</reference>
<evidence type="ECO:0008006" key="3">
    <source>
        <dbReference type="Google" id="ProtNLM"/>
    </source>
</evidence>
<dbReference type="EMBL" id="JBHSGB010000012">
    <property type="protein sequence ID" value="MFC4656200.1"/>
    <property type="molecule type" value="Genomic_DNA"/>
</dbReference>
<dbReference type="Proteomes" id="UP001595962">
    <property type="component" value="Unassembled WGS sequence"/>
</dbReference>
<accession>A0ABV9JPS8</accession>
<sequence length="153" mass="16826">MLIEPQEMMNSLKQLSAPAAEKAILLDWLKSACLLQAQTAGEVVSAQLLEQLRQQFEPVFLCLARQDLLPENRQLCQQLEQQISAFYQGIASVPGHSQEQLLRRWNHSAAAAGTGQHAETFALNPSQSIGHSSPAITQPTVAVQVDAGYSRYE</sequence>
<protein>
    <recommendedName>
        <fullName evidence="3">Flagellar protein FlgN</fullName>
    </recommendedName>
</protein>
<gene>
    <name evidence="1" type="ORF">ACFO3I_14385</name>
</gene>